<dbReference type="Gene3D" id="1.20.58.130">
    <property type="match status" value="1"/>
</dbReference>
<dbReference type="RefSeq" id="WP_343975442.1">
    <property type="nucleotide sequence ID" value="NZ_BAAAJG010000008.1"/>
</dbReference>
<evidence type="ECO:0000313" key="1">
    <source>
        <dbReference type="EMBL" id="MFD1529261.1"/>
    </source>
</evidence>
<dbReference type="Proteomes" id="UP001597145">
    <property type="component" value="Unassembled WGS sequence"/>
</dbReference>
<keyword evidence="2" id="KW-1185">Reference proteome</keyword>
<dbReference type="EMBL" id="JBHUCP010000004">
    <property type="protein sequence ID" value="MFD1529261.1"/>
    <property type="molecule type" value="Genomic_DNA"/>
</dbReference>
<gene>
    <name evidence="1" type="ORF">ACFSCY_07385</name>
</gene>
<evidence type="ECO:0000313" key="2">
    <source>
        <dbReference type="Proteomes" id="UP001597145"/>
    </source>
</evidence>
<organism evidence="1 2">
    <name type="scientific">Pseudonocardia aurantiaca</name>
    <dbReference type="NCBI Taxonomy" id="75290"/>
    <lineage>
        <taxon>Bacteria</taxon>
        <taxon>Bacillati</taxon>
        <taxon>Actinomycetota</taxon>
        <taxon>Actinomycetes</taxon>
        <taxon>Pseudonocardiales</taxon>
        <taxon>Pseudonocardiaceae</taxon>
        <taxon>Pseudonocardia</taxon>
    </lineage>
</organism>
<proteinExistence type="predicted"/>
<accession>A0ABW4FHP9</accession>
<comment type="caution">
    <text evidence="1">The sequence shown here is derived from an EMBL/GenBank/DDBJ whole genome shotgun (WGS) entry which is preliminary data.</text>
</comment>
<sequence length="131" mass="14660">MSRPDDLESRVTALETQVRELTDRVRHSQHDAAAARVLAGGADRDVTEIRAEIRDFRQATTSSFTAMRQDLADLRQQMDDRFRQVNDGFHQVDGGFTEVRGRLDAAAAGQQHIVDLLNTLIDQQGSAEPTR</sequence>
<name>A0ABW4FHP9_9PSEU</name>
<protein>
    <submittedName>
        <fullName evidence="1">Permease</fullName>
    </submittedName>
</protein>
<reference evidence="2" key="1">
    <citation type="journal article" date="2019" name="Int. J. Syst. Evol. Microbiol.">
        <title>The Global Catalogue of Microorganisms (GCM) 10K type strain sequencing project: providing services to taxonomists for standard genome sequencing and annotation.</title>
        <authorList>
            <consortium name="The Broad Institute Genomics Platform"/>
            <consortium name="The Broad Institute Genome Sequencing Center for Infectious Disease"/>
            <person name="Wu L."/>
            <person name="Ma J."/>
        </authorList>
    </citation>
    <scope>NUCLEOTIDE SEQUENCE [LARGE SCALE GENOMIC DNA]</scope>
    <source>
        <strain evidence="2">JCM 12165</strain>
    </source>
</reference>